<evidence type="ECO:0000313" key="1">
    <source>
        <dbReference type="EMBL" id="MBK1884683.1"/>
    </source>
</evidence>
<gene>
    <name evidence="1" type="ORF">JIN85_19890</name>
</gene>
<dbReference type="InterPro" id="IPR007948">
    <property type="entry name" value="DUF736"/>
</dbReference>
<proteinExistence type="predicted"/>
<dbReference type="Pfam" id="PF05284">
    <property type="entry name" value="DUF736"/>
    <property type="match status" value="1"/>
</dbReference>
<evidence type="ECO:0000313" key="2">
    <source>
        <dbReference type="Proteomes" id="UP000603141"/>
    </source>
</evidence>
<name>A0A934SA75_9BACT</name>
<protein>
    <submittedName>
        <fullName evidence="1">DUF736 family protein</fullName>
    </submittedName>
</protein>
<comment type="caution">
    <text evidence="1">The sequence shown here is derived from an EMBL/GenBank/DDBJ whole genome shotgun (WGS) entry which is preliminary data.</text>
</comment>
<accession>A0A934SA75</accession>
<organism evidence="1 2">
    <name type="scientific">Luteolibacter pohnpeiensis</name>
    <dbReference type="NCBI Taxonomy" id="454153"/>
    <lineage>
        <taxon>Bacteria</taxon>
        <taxon>Pseudomonadati</taxon>
        <taxon>Verrucomicrobiota</taxon>
        <taxon>Verrucomicrobiia</taxon>
        <taxon>Verrucomicrobiales</taxon>
        <taxon>Verrucomicrobiaceae</taxon>
        <taxon>Luteolibacter</taxon>
    </lineage>
</organism>
<keyword evidence="2" id="KW-1185">Reference proteome</keyword>
<dbReference type="EMBL" id="JAENIJ010000074">
    <property type="protein sequence ID" value="MBK1884683.1"/>
    <property type="molecule type" value="Genomic_DNA"/>
</dbReference>
<dbReference type="AlphaFoldDB" id="A0A934SA75"/>
<sequence length="136" mass="14788">MIVVAELSQTAAGSFEGTWKTLTVTQPLRIVPSKPSGGTRLPDFRVYVGGFEAGAGWHRVSGSGRPYIRIQIDDPLIPRPIYMNLLKSVGKMTGLPIYQLLWKREIPADTSGSSGSSEIRDTRSIGALVKLHVRPG</sequence>
<dbReference type="RefSeq" id="WP_200274107.1">
    <property type="nucleotide sequence ID" value="NZ_JAENIJ010000074.1"/>
</dbReference>
<reference evidence="1" key="1">
    <citation type="submission" date="2021-01" db="EMBL/GenBank/DDBJ databases">
        <title>Modified the classification status of verrucomicrobia.</title>
        <authorList>
            <person name="Feng X."/>
        </authorList>
    </citation>
    <scope>NUCLEOTIDE SEQUENCE</scope>
    <source>
        <strain evidence="1">KCTC 22041</strain>
    </source>
</reference>
<dbReference type="Proteomes" id="UP000603141">
    <property type="component" value="Unassembled WGS sequence"/>
</dbReference>